<dbReference type="EMBL" id="NQVE01000018">
    <property type="protein sequence ID" value="RAL53601.1"/>
    <property type="molecule type" value="Genomic_DNA"/>
</dbReference>
<evidence type="ECO:0000256" key="1">
    <source>
        <dbReference type="ARBA" id="ARBA00023015"/>
    </source>
</evidence>
<dbReference type="Proteomes" id="UP000249390">
    <property type="component" value="Unassembled WGS sequence"/>
</dbReference>
<evidence type="ECO:0000256" key="2">
    <source>
        <dbReference type="ARBA" id="ARBA00023125"/>
    </source>
</evidence>
<sequence>MGGIGSDTRSCPLPPGCRFYPSDEQILCYYLSEKNGRNRSDGINVIKEINLYNFDPFDLPDSSCFRFGRGGIRRHWFCFVARVLKDRRTRRAGGGYWKRKGRIRAVLDKDAGKVVLGMRKCFVFYLGESLKGALRTDWFMYEYALPNAAAFVLCRIFVKSPHGINGSENVLSSCAEESFATVRHIGIQFNGIRNSATEETLQDGKKETLNSPVETVSKFENPVSEPYDDWVMDVKIQLLHLCSNFKVHQFIALCFVCYAFFSHTTSVYELNLSAILNRLFFKQMRSTCHFSSGATYFEALSPNEVLGNLEGDFLELNDLLCPLSGID</sequence>
<keyword evidence="7" id="KW-1185">Reference proteome</keyword>
<gene>
    <name evidence="6" type="ORF">DM860_012216</name>
</gene>
<keyword evidence="1" id="KW-0805">Transcription regulation</keyword>
<evidence type="ECO:0000256" key="4">
    <source>
        <dbReference type="ARBA" id="ARBA00023242"/>
    </source>
</evidence>
<dbReference type="PANTHER" id="PTHR31744:SF210">
    <property type="entry name" value="NAC DOMAIN-CONTAINING PROTEIN 86-LIKE"/>
    <property type="match status" value="1"/>
</dbReference>
<organism evidence="6 7">
    <name type="scientific">Cuscuta australis</name>
    <dbReference type="NCBI Taxonomy" id="267555"/>
    <lineage>
        <taxon>Eukaryota</taxon>
        <taxon>Viridiplantae</taxon>
        <taxon>Streptophyta</taxon>
        <taxon>Embryophyta</taxon>
        <taxon>Tracheophyta</taxon>
        <taxon>Spermatophyta</taxon>
        <taxon>Magnoliopsida</taxon>
        <taxon>eudicotyledons</taxon>
        <taxon>Gunneridae</taxon>
        <taxon>Pentapetalae</taxon>
        <taxon>asterids</taxon>
        <taxon>lamiids</taxon>
        <taxon>Solanales</taxon>
        <taxon>Convolvulaceae</taxon>
        <taxon>Cuscuteae</taxon>
        <taxon>Cuscuta</taxon>
        <taxon>Cuscuta subgen. Grammica</taxon>
        <taxon>Cuscuta sect. Cleistogrammica</taxon>
    </lineage>
</organism>
<dbReference type="GO" id="GO:0006355">
    <property type="term" value="P:regulation of DNA-templated transcription"/>
    <property type="evidence" value="ECO:0007669"/>
    <property type="project" value="InterPro"/>
</dbReference>
<dbReference type="InterPro" id="IPR003441">
    <property type="entry name" value="NAC-dom"/>
</dbReference>
<name>A0A328EAQ0_9ASTE</name>
<dbReference type="SUPFAM" id="SSF101941">
    <property type="entry name" value="NAC domain"/>
    <property type="match status" value="1"/>
</dbReference>
<evidence type="ECO:0000256" key="3">
    <source>
        <dbReference type="ARBA" id="ARBA00023163"/>
    </source>
</evidence>
<keyword evidence="2" id="KW-0238">DNA-binding</keyword>
<evidence type="ECO:0000313" key="7">
    <source>
        <dbReference type="Proteomes" id="UP000249390"/>
    </source>
</evidence>
<proteinExistence type="predicted"/>
<reference evidence="6 7" key="1">
    <citation type="submission" date="2018-06" db="EMBL/GenBank/DDBJ databases">
        <title>The Genome of Cuscuta australis (Dodder) Provides Insight into the Evolution of Plant Parasitism.</title>
        <authorList>
            <person name="Liu H."/>
        </authorList>
    </citation>
    <scope>NUCLEOTIDE SEQUENCE [LARGE SCALE GENOMIC DNA]</scope>
    <source>
        <strain evidence="7">cv. Yunnan</strain>
        <tissue evidence="6">Vines</tissue>
    </source>
</reference>
<accession>A0A328EAQ0</accession>
<protein>
    <recommendedName>
        <fullName evidence="5">NAC domain-containing protein</fullName>
    </recommendedName>
</protein>
<keyword evidence="3" id="KW-0804">Transcription</keyword>
<dbReference type="Pfam" id="PF02365">
    <property type="entry name" value="NAM"/>
    <property type="match status" value="1"/>
</dbReference>
<keyword evidence="4" id="KW-0539">Nucleus</keyword>
<dbReference type="Gene3D" id="2.170.150.80">
    <property type="entry name" value="NAC domain"/>
    <property type="match status" value="1"/>
</dbReference>
<evidence type="ECO:0000313" key="6">
    <source>
        <dbReference type="EMBL" id="RAL53601.1"/>
    </source>
</evidence>
<dbReference type="PROSITE" id="PS51005">
    <property type="entry name" value="NAC"/>
    <property type="match status" value="1"/>
</dbReference>
<dbReference type="InterPro" id="IPR036093">
    <property type="entry name" value="NAC_dom_sf"/>
</dbReference>
<feature type="domain" description="NAC" evidence="5">
    <location>
        <begin position="13"/>
        <end position="159"/>
    </location>
</feature>
<dbReference type="GO" id="GO:0003677">
    <property type="term" value="F:DNA binding"/>
    <property type="evidence" value="ECO:0007669"/>
    <property type="project" value="UniProtKB-KW"/>
</dbReference>
<dbReference type="AlphaFoldDB" id="A0A328EAQ0"/>
<comment type="caution">
    <text evidence="6">The sequence shown here is derived from an EMBL/GenBank/DDBJ whole genome shotgun (WGS) entry which is preliminary data.</text>
</comment>
<dbReference type="PANTHER" id="PTHR31744">
    <property type="entry name" value="PROTEIN CUP-SHAPED COTYLEDON 2-RELATED"/>
    <property type="match status" value="1"/>
</dbReference>
<evidence type="ECO:0000259" key="5">
    <source>
        <dbReference type="PROSITE" id="PS51005"/>
    </source>
</evidence>